<comment type="caution">
    <text evidence="1">The sequence shown here is derived from an EMBL/GenBank/DDBJ whole genome shotgun (WGS) entry which is preliminary data.</text>
</comment>
<dbReference type="EMBL" id="AZMC01000292">
    <property type="protein sequence ID" value="ETI86606.1"/>
    <property type="molecule type" value="Genomic_DNA"/>
</dbReference>
<accession>W1TYU7</accession>
<protein>
    <submittedName>
        <fullName evidence="1">Uncharacterized protein</fullName>
    </submittedName>
</protein>
<name>W1TYU7_9FIRM</name>
<sequence length="21" mass="2250">FTPPSIRLLVAGQVHVNDASK</sequence>
<evidence type="ECO:0000313" key="2">
    <source>
        <dbReference type="Proteomes" id="UP000018840"/>
    </source>
</evidence>
<dbReference type="AlphaFoldDB" id="W1TYU7"/>
<gene>
    <name evidence="1" type="ORF">Q612_NSC00292G0001</name>
</gene>
<feature type="non-terminal residue" evidence="1">
    <location>
        <position position="1"/>
    </location>
</feature>
<organism evidence="1 2">
    <name type="scientific">Negativicoccus succinicivorans DORA_17_25</name>
    <dbReference type="NCBI Taxonomy" id="1403945"/>
    <lineage>
        <taxon>Bacteria</taxon>
        <taxon>Bacillati</taxon>
        <taxon>Bacillota</taxon>
        <taxon>Negativicutes</taxon>
        <taxon>Veillonellales</taxon>
        <taxon>Veillonellaceae</taxon>
        <taxon>Negativicoccus</taxon>
    </lineage>
</organism>
<reference evidence="1 2" key="1">
    <citation type="submission" date="2013-12" db="EMBL/GenBank/DDBJ databases">
        <title>A Varibaculum cambriense genome reconstructed from a premature infant gut community with otherwise low bacterial novelty that shifts toward anaerobic metabolism during the third week of life.</title>
        <authorList>
            <person name="Brown C.T."/>
            <person name="Sharon I."/>
            <person name="Thomas B.C."/>
            <person name="Castelle C.J."/>
            <person name="Morowitz M.J."/>
            <person name="Banfield J.F."/>
        </authorList>
    </citation>
    <scope>NUCLEOTIDE SEQUENCE [LARGE SCALE GENOMIC DNA]</scope>
    <source>
        <strain evidence="2">DORA_17_25</strain>
    </source>
</reference>
<proteinExistence type="predicted"/>
<dbReference type="Proteomes" id="UP000018840">
    <property type="component" value="Unassembled WGS sequence"/>
</dbReference>
<evidence type="ECO:0000313" key="1">
    <source>
        <dbReference type="EMBL" id="ETI86606.1"/>
    </source>
</evidence>